<evidence type="ECO:0000313" key="7">
    <source>
        <dbReference type="Proteomes" id="UP000190774"/>
    </source>
</evidence>
<dbReference type="InterPro" id="IPR013325">
    <property type="entry name" value="RNA_pol_sigma_r2"/>
</dbReference>
<evidence type="ECO:0000313" key="6">
    <source>
        <dbReference type="EMBL" id="SKA79922.1"/>
    </source>
</evidence>
<organism evidence="6 7">
    <name type="scientific">Prosthecobacter debontii</name>
    <dbReference type="NCBI Taxonomy" id="48467"/>
    <lineage>
        <taxon>Bacteria</taxon>
        <taxon>Pseudomonadati</taxon>
        <taxon>Verrucomicrobiota</taxon>
        <taxon>Verrucomicrobiia</taxon>
        <taxon>Verrucomicrobiales</taxon>
        <taxon>Verrucomicrobiaceae</taxon>
        <taxon>Prosthecobacter</taxon>
    </lineage>
</organism>
<keyword evidence="4" id="KW-0804">Transcription</keyword>
<dbReference type="PANTHER" id="PTHR43133">
    <property type="entry name" value="RNA POLYMERASE ECF-TYPE SIGMA FACTO"/>
    <property type="match status" value="1"/>
</dbReference>
<dbReference type="EMBL" id="FUYE01000002">
    <property type="protein sequence ID" value="SKA79922.1"/>
    <property type="molecule type" value="Genomic_DNA"/>
</dbReference>
<dbReference type="NCBIfam" id="TIGR02937">
    <property type="entry name" value="sigma70-ECF"/>
    <property type="match status" value="1"/>
</dbReference>
<dbReference type="Pfam" id="PF04542">
    <property type="entry name" value="Sigma70_r2"/>
    <property type="match status" value="1"/>
</dbReference>
<dbReference type="GO" id="GO:0016987">
    <property type="term" value="F:sigma factor activity"/>
    <property type="evidence" value="ECO:0007669"/>
    <property type="project" value="UniProtKB-KW"/>
</dbReference>
<dbReference type="InterPro" id="IPR014331">
    <property type="entry name" value="RNA_pol_sigma70_ECF_RHOBA"/>
</dbReference>
<dbReference type="SUPFAM" id="SSF88946">
    <property type="entry name" value="Sigma2 domain of RNA polymerase sigma factors"/>
    <property type="match status" value="1"/>
</dbReference>
<dbReference type="InterPro" id="IPR013324">
    <property type="entry name" value="RNA_pol_sigma_r3/r4-like"/>
</dbReference>
<keyword evidence="2" id="KW-0805">Transcription regulation</keyword>
<sequence length="177" mass="20926">MSPAEIEQHQRFLRALSTHEPTVRAYIRRLVPSRSDADDVMQEVVILLWEKFGEFREGAEFLPWAFGIARYKVLSWLRDRGRDRLVLSEEVVDLIAEETAQDETRLDRQRRALETCTQKLEPEQRDLLMRAYQPQAQIQNIAVTSGRSVAGFYQWLHRIRRSLLDCIQREMIREEPS</sequence>
<dbReference type="GO" id="GO:0006352">
    <property type="term" value="P:DNA-templated transcription initiation"/>
    <property type="evidence" value="ECO:0007669"/>
    <property type="project" value="InterPro"/>
</dbReference>
<dbReference type="SUPFAM" id="SSF88659">
    <property type="entry name" value="Sigma3 and sigma4 domains of RNA polymerase sigma factors"/>
    <property type="match status" value="1"/>
</dbReference>
<reference evidence="7" key="1">
    <citation type="submission" date="2017-02" db="EMBL/GenBank/DDBJ databases">
        <authorList>
            <person name="Varghese N."/>
            <person name="Submissions S."/>
        </authorList>
    </citation>
    <scope>NUCLEOTIDE SEQUENCE [LARGE SCALE GENOMIC DNA]</scope>
    <source>
        <strain evidence="7">ATCC 700200</strain>
    </source>
</reference>
<comment type="similarity">
    <text evidence="1">Belongs to the sigma-70 factor family. ECF subfamily.</text>
</comment>
<dbReference type="OrthoDB" id="9782108at2"/>
<dbReference type="NCBIfam" id="TIGR02989">
    <property type="entry name" value="Sig-70_gvs1"/>
    <property type="match status" value="1"/>
</dbReference>
<protein>
    <submittedName>
        <fullName evidence="6">RNA polymerase sigma-70 factor, ECF subfamily</fullName>
    </submittedName>
</protein>
<dbReference type="RefSeq" id="WP_078811793.1">
    <property type="nucleotide sequence ID" value="NZ_FUYE01000002.1"/>
</dbReference>
<dbReference type="InterPro" id="IPR036388">
    <property type="entry name" value="WH-like_DNA-bd_sf"/>
</dbReference>
<dbReference type="Gene3D" id="1.10.1740.10">
    <property type="match status" value="1"/>
</dbReference>
<dbReference type="InterPro" id="IPR007627">
    <property type="entry name" value="RNA_pol_sigma70_r2"/>
</dbReference>
<dbReference type="InterPro" id="IPR039425">
    <property type="entry name" value="RNA_pol_sigma-70-like"/>
</dbReference>
<dbReference type="Gene3D" id="1.10.10.10">
    <property type="entry name" value="Winged helix-like DNA-binding domain superfamily/Winged helix DNA-binding domain"/>
    <property type="match status" value="1"/>
</dbReference>
<proteinExistence type="inferred from homology"/>
<evidence type="ECO:0000256" key="1">
    <source>
        <dbReference type="ARBA" id="ARBA00010641"/>
    </source>
</evidence>
<name>A0A1T4WRB9_9BACT</name>
<keyword evidence="7" id="KW-1185">Reference proteome</keyword>
<gene>
    <name evidence="6" type="ORF">SAMN02745166_00561</name>
</gene>
<evidence type="ECO:0000256" key="2">
    <source>
        <dbReference type="ARBA" id="ARBA00023015"/>
    </source>
</evidence>
<keyword evidence="3" id="KW-0731">Sigma factor</keyword>
<accession>A0A1T4WRB9</accession>
<dbReference type="STRING" id="48467.SAMN02745166_00561"/>
<dbReference type="InterPro" id="IPR014284">
    <property type="entry name" value="RNA_pol_sigma-70_dom"/>
</dbReference>
<evidence type="ECO:0000256" key="4">
    <source>
        <dbReference type="ARBA" id="ARBA00023163"/>
    </source>
</evidence>
<evidence type="ECO:0000259" key="5">
    <source>
        <dbReference type="Pfam" id="PF04542"/>
    </source>
</evidence>
<dbReference type="PANTHER" id="PTHR43133:SF51">
    <property type="entry name" value="RNA POLYMERASE SIGMA FACTOR"/>
    <property type="match status" value="1"/>
</dbReference>
<feature type="domain" description="RNA polymerase sigma-70 region 2" evidence="5">
    <location>
        <begin position="18"/>
        <end position="82"/>
    </location>
</feature>
<dbReference type="AlphaFoldDB" id="A0A1T4WRB9"/>
<evidence type="ECO:0000256" key="3">
    <source>
        <dbReference type="ARBA" id="ARBA00023082"/>
    </source>
</evidence>
<dbReference type="Proteomes" id="UP000190774">
    <property type="component" value="Unassembled WGS sequence"/>
</dbReference>